<reference evidence="4 5" key="1">
    <citation type="submission" date="2024-04" db="EMBL/GenBank/DDBJ databases">
        <authorList>
            <consortium name="Genoscope - CEA"/>
            <person name="William W."/>
        </authorList>
    </citation>
    <scope>NUCLEOTIDE SEQUENCE [LARGE SCALE GENOMIC DNA]</scope>
</reference>
<evidence type="ECO:0000313" key="5">
    <source>
        <dbReference type="Proteomes" id="UP001497497"/>
    </source>
</evidence>
<dbReference type="InterPro" id="IPR018247">
    <property type="entry name" value="EF_Hand_1_Ca_BS"/>
</dbReference>
<dbReference type="Proteomes" id="UP001497497">
    <property type="component" value="Unassembled WGS sequence"/>
</dbReference>
<name>A0AAV2I617_LYMST</name>
<evidence type="ECO:0000256" key="2">
    <source>
        <dbReference type="SAM" id="SignalP"/>
    </source>
</evidence>
<evidence type="ECO:0000313" key="4">
    <source>
        <dbReference type="EMBL" id="CAL1541657.1"/>
    </source>
</evidence>
<organism evidence="4 5">
    <name type="scientific">Lymnaea stagnalis</name>
    <name type="common">Great pond snail</name>
    <name type="synonym">Helix stagnalis</name>
    <dbReference type="NCBI Taxonomy" id="6523"/>
    <lineage>
        <taxon>Eukaryota</taxon>
        <taxon>Metazoa</taxon>
        <taxon>Spiralia</taxon>
        <taxon>Lophotrochozoa</taxon>
        <taxon>Mollusca</taxon>
        <taxon>Gastropoda</taxon>
        <taxon>Heterobranchia</taxon>
        <taxon>Euthyneura</taxon>
        <taxon>Panpulmonata</taxon>
        <taxon>Hygrophila</taxon>
        <taxon>Lymnaeoidea</taxon>
        <taxon>Lymnaeidae</taxon>
        <taxon>Lymnaea</taxon>
    </lineage>
</organism>
<keyword evidence="5" id="KW-1185">Reference proteome</keyword>
<evidence type="ECO:0000256" key="1">
    <source>
        <dbReference type="ARBA" id="ARBA00022837"/>
    </source>
</evidence>
<dbReference type="SMART" id="SM00054">
    <property type="entry name" value="EFh"/>
    <property type="match status" value="2"/>
</dbReference>
<sequence>MSYLFALLPCLLALALCQNEIRTLADALFVKLDLDNDAHIEKPEVGDYFKTFDRNGDSRVSQQEYVTVIDAQYGDNPEWQRILHNVFGRLDFNNDNHLDVLDYDRLFSSADVNANSLVNELEFYNFFHSLTL</sequence>
<comment type="caution">
    <text evidence="4">The sequence shown here is derived from an EMBL/GenBank/DDBJ whole genome shotgun (WGS) entry which is preliminary data.</text>
</comment>
<gene>
    <name evidence="4" type="ORF">GSLYS_00015263001</name>
</gene>
<keyword evidence="1" id="KW-0106">Calcium</keyword>
<dbReference type="GO" id="GO:0005509">
    <property type="term" value="F:calcium ion binding"/>
    <property type="evidence" value="ECO:0007669"/>
    <property type="project" value="InterPro"/>
</dbReference>
<feature type="signal peptide" evidence="2">
    <location>
        <begin position="1"/>
        <end position="17"/>
    </location>
</feature>
<feature type="domain" description="EF-hand" evidence="3">
    <location>
        <begin position="40"/>
        <end position="75"/>
    </location>
</feature>
<dbReference type="Gene3D" id="1.10.238.10">
    <property type="entry name" value="EF-hand"/>
    <property type="match status" value="1"/>
</dbReference>
<dbReference type="AlphaFoldDB" id="A0AAV2I617"/>
<accession>A0AAV2I617</accession>
<dbReference type="EMBL" id="CAXITT010000445">
    <property type="protein sequence ID" value="CAL1541657.1"/>
    <property type="molecule type" value="Genomic_DNA"/>
</dbReference>
<feature type="chain" id="PRO_5043931882" description="EF-hand domain-containing protein" evidence="2">
    <location>
        <begin position="18"/>
        <end position="132"/>
    </location>
</feature>
<dbReference type="SUPFAM" id="SSF47473">
    <property type="entry name" value="EF-hand"/>
    <property type="match status" value="1"/>
</dbReference>
<protein>
    <recommendedName>
        <fullName evidence="3">EF-hand domain-containing protein</fullName>
    </recommendedName>
</protein>
<dbReference type="PROSITE" id="PS50222">
    <property type="entry name" value="EF_HAND_2"/>
    <property type="match status" value="1"/>
</dbReference>
<keyword evidence="2" id="KW-0732">Signal</keyword>
<evidence type="ECO:0000259" key="3">
    <source>
        <dbReference type="PROSITE" id="PS50222"/>
    </source>
</evidence>
<dbReference type="PROSITE" id="PS00018">
    <property type="entry name" value="EF_HAND_1"/>
    <property type="match status" value="1"/>
</dbReference>
<dbReference type="InterPro" id="IPR011992">
    <property type="entry name" value="EF-hand-dom_pair"/>
</dbReference>
<proteinExistence type="predicted"/>
<dbReference type="InterPro" id="IPR002048">
    <property type="entry name" value="EF_hand_dom"/>
</dbReference>